<keyword evidence="4" id="KW-1185">Reference proteome</keyword>
<organism evidence="3 4">
    <name type="scientific">Streptomyces changanensis</name>
    <dbReference type="NCBI Taxonomy" id="2964669"/>
    <lineage>
        <taxon>Bacteria</taxon>
        <taxon>Bacillati</taxon>
        <taxon>Actinomycetota</taxon>
        <taxon>Actinomycetes</taxon>
        <taxon>Kitasatosporales</taxon>
        <taxon>Streptomycetaceae</taxon>
        <taxon>Streptomyces</taxon>
    </lineage>
</organism>
<feature type="region of interest" description="Disordered" evidence="1">
    <location>
        <begin position="188"/>
        <end position="211"/>
    </location>
</feature>
<dbReference type="RefSeq" id="WP_079047429.1">
    <property type="nucleotide sequence ID" value="NZ_CP102332.1"/>
</dbReference>
<dbReference type="PANTHER" id="PTHR43792:SF16">
    <property type="entry name" value="N-ACETYLTRANSFERASE DOMAIN-CONTAINING PROTEIN"/>
    <property type="match status" value="1"/>
</dbReference>
<reference evidence="3" key="1">
    <citation type="submission" date="2022-08" db="EMBL/GenBank/DDBJ databases">
        <title>Streptomyces changanensis sp. nov., an actinomycete isolated from soil.</title>
        <authorList>
            <person name="Wu H."/>
            <person name="Han L."/>
        </authorList>
    </citation>
    <scope>NUCLEOTIDE SEQUENCE</scope>
    <source>
        <strain evidence="3">HL-66</strain>
    </source>
</reference>
<dbReference type="InterPro" id="IPR000182">
    <property type="entry name" value="GNAT_dom"/>
</dbReference>
<dbReference type="Pfam" id="PF13302">
    <property type="entry name" value="Acetyltransf_3"/>
    <property type="match status" value="1"/>
</dbReference>
<sequence>MGSTEVFLTTDRLVLRPFAPGEEGLLVALDGDPEVMRYLSGGRPTPLEVARDEHLPGMLRRYPCTGTRGYWAVEEAATGEWLGWFEFRPLKEDSAAEVELGYRLRRVAWGRGLATEGARALVDKGFAELGVERVVAYTMAVNSGSRRVMEKAGLTYVTTHFEKWPDPIEGAEEGEVEYALTRAQWLSRRSAPETAPGSPADASAWAPIGSP</sequence>
<dbReference type="PANTHER" id="PTHR43792">
    <property type="entry name" value="GNAT FAMILY, PUTATIVE (AFU_ORTHOLOGUE AFUA_3G00765)-RELATED-RELATED"/>
    <property type="match status" value="1"/>
</dbReference>
<dbReference type="PROSITE" id="PS51186">
    <property type="entry name" value="GNAT"/>
    <property type="match status" value="1"/>
</dbReference>
<evidence type="ECO:0000259" key="2">
    <source>
        <dbReference type="PROSITE" id="PS51186"/>
    </source>
</evidence>
<dbReference type="Gene3D" id="3.40.630.30">
    <property type="match status" value="1"/>
</dbReference>
<proteinExistence type="predicted"/>
<accession>A0ABY5N581</accession>
<name>A0ABY5N581_9ACTN</name>
<dbReference type="InterPro" id="IPR051531">
    <property type="entry name" value="N-acetyltransferase"/>
</dbReference>
<evidence type="ECO:0000313" key="4">
    <source>
        <dbReference type="Proteomes" id="UP001060150"/>
    </source>
</evidence>
<evidence type="ECO:0000256" key="1">
    <source>
        <dbReference type="SAM" id="MobiDB-lite"/>
    </source>
</evidence>
<dbReference type="InterPro" id="IPR016181">
    <property type="entry name" value="Acyl_CoA_acyltransferase"/>
</dbReference>
<dbReference type="Proteomes" id="UP001060150">
    <property type="component" value="Chromosome"/>
</dbReference>
<gene>
    <name evidence="3" type="ORF">NRO40_13135</name>
</gene>
<protein>
    <submittedName>
        <fullName evidence="3">GNAT family N-acetyltransferase</fullName>
    </submittedName>
</protein>
<evidence type="ECO:0000313" key="3">
    <source>
        <dbReference type="EMBL" id="UUS31684.1"/>
    </source>
</evidence>
<dbReference type="EMBL" id="CP102332">
    <property type="protein sequence ID" value="UUS31684.1"/>
    <property type="molecule type" value="Genomic_DNA"/>
</dbReference>
<dbReference type="SUPFAM" id="SSF55729">
    <property type="entry name" value="Acyl-CoA N-acyltransferases (Nat)"/>
    <property type="match status" value="1"/>
</dbReference>
<feature type="domain" description="N-acetyltransferase" evidence="2">
    <location>
        <begin position="13"/>
        <end position="183"/>
    </location>
</feature>